<evidence type="ECO:0000313" key="2">
    <source>
        <dbReference type="EMBL" id="VFQ76337.1"/>
    </source>
</evidence>
<protein>
    <recommendedName>
        <fullName evidence="1">F-box domain-containing protein</fullName>
    </recommendedName>
</protein>
<gene>
    <name evidence="2" type="ORF">CCAM_LOCUS18113</name>
</gene>
<dbReference type="PANTHER" id="PTHR35546:SF119">
    <property type="entry name" value="F-BOX_KELCH-REPEAT PROTEIN"/>
    <property type="match status" value="1"/>
</dbReference>
<reference evidence="2 3" key="1">
    <citation type="submission" date="2018-04" db="EMBL/GenBank/DDBJ databases">
        <authorList>
            <person name="Vogel A."/>
        </authorList>
    </citation>
    <scope>NUCLEOTIDE SEQUENCE [LARGE SCALE GENOMIC DNA]</scope>
</reference>
<feature type="domain" description="F-box" evidence="1">
    <location>
        <begin position="8"/>
        <end position="48"/>
    </location>
</feature>
<organism evidence="2 3">
    <name type="scientific">Cuscuta campestris</name>
    <dbReference type="NCBI Taxonomy" id="132261"/>
    <lineage>
        <taxon>Eukaryota</taxon>
        <taxon>Viridiplantae</taxon>
        <taxon>Streptophyta</taxon>
        <taxon>Embryophyta</taxon>
        <taxon>Tracheophyta</taxon>
        <taxon>Spermatophyta</taxon>
        <taxon>Magnoliopsida</taxon>
        <taxon>eudicotyledons</taxon>
        <taxon>Gunneridae</taxon>
        <taxon>Pentapetalae</taxon>
        <taxon>asterids</taxon>
        <taxon>lamiids</taxon>
        <taxon>Solanales</taxon>
        <taxon>Convolvulaceae</taxon>
        <taxon>Cuscuteae</taxon>
        <taxon>Cuscuta</taxon>
        <taxon>Cuscuta subgen. Grammica</taxon>
        <taxon>Cuscuta sect. Cleistogrammica</taxon>
    </lineage>
</organism>
<accession>A0A484LJ36</accession>
<dbReference type="AlphaFoldDB" id="A0A484LJ36"/>
<name>A0A484LJ36_9ASTE</name>
<dbReference type="InterPro" id="IPR036047">
    <property type="entry name" value="F-box-like_dom_sf"/>
</dbReference>
<proteinExistence type="predicted"/>
<dbReference type="OrthoDB" id="1268218at2759"/>
<dbReference type="Gene3D" id="1.20.1280.50">
    <property type="match status" value="1"/>
</dbReference>
<dbReference type="Pfam" id="PF24750">
    <property type="entry name" value="b-prop_At3g26010-like"/>
    <property type="match status" value="1"/>
</dbReference>
<dbReference type="SMART" id="SM00256">
    <property type="entry name" value="FBOX"/>
    <property type="match status" value="1"/>
</dbReference>
<sequence length="468" mass="54262">MIASIENLNEDLVAEILHRLTYKESRRCLCVCKTWSLIVSQPSFLKKLMTFHGPKNQVQQQPYAIVNIIGCQDFNTKNELKGCTCYSHDEDNNPPVVVFDRSLDFLPKREGEEIEVLRVSGDLFLCRHSKKSGSRPMRAHHLGGSISGGDEEDYYYVCNPITRQWVSLPPRARGHGSNIQFYSGQFYEEDPTTSSSIYRPEYEYVVLAMVDEAPTHHSLSSINVEFFSSKAGIWRTLSLSAPQGFVFSHEFWLQESCLHEGVLWYCNGIQLLRYNINKDLRRQEPMLFNLPHDYIVPDVLAIYIGVCCGRFHLVGHFEEEDDDEENVTIPSYLMVWELDEEEEEEEGRGGKWRLMHKICATDIGILYLSLHPGHPDIIFFELCHRLVECNPRTKDFKYKKKAATRYTISNRSKSQIFFIPPLYPTPVLPLKNMQEENRFFDPPVLPVVTSIWEQVDFLGEFRKKLQVV</sequence>
<dbReference type="SUPFAM" id="SSF81383">
    <property type="entry name" value="F-box domain"/>
    <property type="match status" value="1"/>
</dbReference>
<dbReference type="EMBL" id="OOIL02001523">
    <property type="protein sequence ID" value="VFQ76337.1"/>
    <property type="molecule type" value="Genomic_DNA"/>
</dbReference>
<dbReference type="Pfam" id="PF00646">
    <property type="entry name" value="F-box"/>
    <property type="match status" value="1"/>
</dbReference>
<keyword evidence="3" id="KW-1185">Reference proteome</keyword>
<evidence type="ECO:0000259" key="1">
    <source>
        <dbReference type="SMART" id="SM00256"/>
    </source>
</evidence>
<dbReference type="InterPro" id="IPR001810">
    <property type="entry name" value="F-box_dom"/>
</dbReference>
<dbReference type="Proteomes" id="UP000595140">
    <property type="component" value="Unassembled WGS sequence"/>
</dbReference>
<evidence type="ECO:0000313" key="3">
    <source>
        <dbReference type="Proteomes" id="UP000595140"/>
    </source>
</evidence>
<dbReference type="InterPro" id="IPR055290">
    <property type="entry name" value="At3g26010-like"/>
</dbReference>
<dbReference type="InterPro" id="IPR056592">
    <property type="entry name" value="Beta-prop_At3g26010-like"/>
</dbReference>
<dbReference type="PANTHER" id="PTHR35546">
    <property type="entry name" value="F-BOX PROTEIN INTERACTION DOMAIN PROTEIN-RELATED"/>
    <property type="match status" value="1"/>
</dbReference>